<feature type="transmembrane region" description="Helical" evidence="9">
    <location>
        <begin position="225"/>
        <end position="246"/>
    </location>
</feature>
<keyword evidence="6" id="KW-0418">Kinase</keyword>
<dbReference type="RefSeq" id="WP_106893398.1">
    <property type="nucleotide sequence ID" value="NZ_CP027860.1"/>
</dbReference>
<keyword evidence="9" id="KW-0472">Membrane</keyword>
<gene>
    <name evidence="11" type="ORF">C7S18_20915</name>
</gene>
<dbReference type="EC" id="2.7.13.3" evidence="2"/>
<dbReference type="SUPFAM" id="SSF55874">
    <property type="entry name" value="ATPase domain of HSP90 chaperone/DNA topoisomerase II/histidine kinase"/>
    <property type="match status" value="1"/>
</dbReference>
<evidence type="ECO:0000256" key="5">
    <source>
        <dbReference type="ARBA" id="ARBA00022741"/>
    </source>
</evidence>
<sequence length="647" mass="70616">MSIIAALRTSKRVWLTILLVLAWVLVLALAVHGVERAARPEAMDARDAVQYQWLAGDEGDPVATDIREAVRQSLEGYVVDVPEGASKIRFLVNFELADTRAPQALYLALREQVSEIRLNGQIVQAADPVPKLAGLLTSEPAYYLLPPRLLRVGSNQLEIDKEAVGYAVALSEFATGPADALAQTFRVRNFLLTDLALIGVGILVFTFLLCWVVNWPDDDRPRIRALMLLLGASAVSTAFLTFSPPFPMNLKVFVAIWTALNLAFAVAILGYVLHEIRVPAALVRRVHVTWLVLQGMWLLALGLVMGFADNPQWGFIKLVNASYLLVCMAGIAGMFLLANAVVRDRGRALMERSVLALCLGALVLDRWGSIADLHSPFDARLPLTLPWSPIVGALMGLAMVFALAREATEARRTVIDANRQLAERLAVREAELQASYAERTQMQKQAAVMAERARIVRDMHDGIGGKLTGLRMQADTLSGPTLALALDDSLTDLRLIVDSLDTAEDGLSDALFAFERRLRPQVQAAGMRLQVDYGHDQSQDRFGPRRTLQVLRLLQEAVTNAIRHSGGNSLLLSTRSQSDGQIEIIVEDNGHGLDAGAEPGVGTDSMRHRARALGARLDWNSSAQGTRVCLLVSTRVDDAATGTDPIV</sequence>
<name>A0A2P1PXA0_9GAMM</name>
<dbReference type="GO" id="GO:0046983">
    <property type="term" value="F:protein dimerization activity"/>
    <property type="evidence" value="ECO:0007669"/>
    <property type="project" value="InterPro"/>
</dbReference>
<evidence type="ECO:0000256" key="6">
    <source>
        <dbReference type="ARBA" id="ARBA00022777"/>
    </source>
</evidence>
<dbReference type="PANTHER" id="PTHR24421">
    <property type="entry name" value="NITRATE/NITRITE SENSOR PROTEIN NARX-RELATED"/>
    <property type="match status" value="1"/>
</dbReference>
<dbReference type="OrthoDB" id="9797605at2"/>
<feature type="transmembrane region" description="Helical" evidence="9">
    <location>
        <begin position="320"/>
        <end position="342"/>
    </location>
</feature>
<dbReference type="InterPro" id="IPR036890">
    <property type="entry name" value="HATPase_C_sf"/>
</dbReference>
<dbReference type="InterPro" id="IPR003594">
    <property type="entry name" value="HATPase_dom"/>
</dbReference>
<dbReference type="EMBL" id="CP027860">
    <property type="protein sequence ID" value="AVP99481.1"/>
    <property type="molecule type" value="Genomic_DNA"/>
</dbReference>
<keyword evidence="12" id="KW-1185">Reference proteome</keyword>
<dbReference type="GO" id="GO:0005524">
    <property type="term" value="F:ATP binding"/>
    <property type="evidence" value="ECO:0007669"/>
    <property type="project" value="UniProtKB-KW"/>
</dbReference>
<proteinExistence type="predicted"/>
<feature type="transmembrane region" description="Helical" evidence="9">
    <location>
        <begin position="385"/>
        <end position="404"/>
    </location>
</feature>
<dbReference type="InterPro" id="IPR011712">
    <property type="entry name" value="Sig_transdc_His_kin_sub3_dim/P"/>
</dbReference>
<dbReference type="KEGG" id="xba:C7S18_20915"/>
<dbReference type="Gene3D" id="3.30.565.10">
    <property type="entry name" value="Histidine kinase-like ATPase, C-terminal domain"/>
    <property type="match status" value="1"/>
</dbReference>
<dbReference type="Proteomes" id="UP000241074">
    <property type="component" value="Chromosome"/>
</dbReference>
<reference evidence="11 12" key="2">
    <citation type="submission" date="2018-03" db="EMBL/GenBank/DDBJ databases">
        <authorList>
            <person name="Keele B.F."/>
        </authorList>
    </citation>
    <scope>NUCLEOTIDE SEQUENCE [LARGE SCALE GENOMIC DNA]</scope>
    <source>
        <strain evidence="11 12">D13</strain>
    </source>
</reference>
<reference evidence="11 12" key="1">
    <citation type="submission" date="2018-03" db="EMBL/GenBank/DDBJ databases">
        <title>Ahniella affigens gen. nov., sp. nov., a gammaproteobacterium isolated from sandy soil near a stream.</title>
        <authorList>
            <person name="Ko Y."/>
            <person name="Kim J.-H."/>
        </authorList>
    </citation>
    <scope>NUCLEOTIDE SEQUENCE [LARGE SCALE GENOMIC DNA]</scope>
    <source>
        <strain evidence="11 12">D13</strain>
    </source>
</reference>
<evidence type="ECO:0000313" key="12">
    <source>
        <dbReference type="Proteomes" id="UP000241074"/>
    </source>
</evidence>
<dbReference type="PANTHER" id="PTHR24421:SF10">
    <property type="entry name" value="NITRATE_NITRITE SENSOR PROTEIN NARQ"/>
    <property type="match status" value="1"/>
</dbReference>
<evidence type="ECO:0000256" key="1">
    <source>
        <dbReference type="ARBA" id="ARBA00000085"/>
    </source>
</evidence>
<feature type="transmembrane region" description="Helical" evidence="9">
    <location>
        <begin position="286"/>
        <end position="308"/>
    </location>
</feature>
<dbReference type="GO" id="GO:0016020">
    <property type="term" value="C:membrane"/>
    <property type="evidence" value="ECO:0007669"/>
    <property type="project" value="InterPro"/>
</dbReference>
<feature type="transmembrane region" description="Helical" evidence="9">
    <location>
        <begin position="354"/>
        <end position="373"/>
    </location>
</feature>
<evidence type="ECO:0000259" key="10">
    <source>
        <dbReference type="SMART" id="SM00387"/>
    </source>
</evidence>
<evidence type="ECO:0000256" key="4">
    <source>
        <dbReference type="ARBA" id="ARBA00022679"/>
    </source>
</evidence>
<keyword evidence="9" id="KW-0812">Transmembrane</keyword>
<dbReference type="Pfam" id="PF02518">
    <property type="entry name" value="HATPase_c"/>
    <property type="match status" value="1"/>
</dbReference>
<feature type="domain" description="Histidine kinase/HSP90-like ATPase" evidence="10">
    <location>
        <begin position="545"/>
        <end position="636"/>
    </location>
</feature>
<evidence type="ECO:0000256" key="9">
    <source>
        <dbReference type="SAM" id="Phobius"/>
    </source>
</evidence>
<dbReference type="CDD" id="cd16917">
    <property type="entry name" value="HATPase_UhpB-NarQ-NarX-like"/>
    <property type="match status" value="1"/>
</dbReference>
<evidence type="ECO:0000256" key="7">
    <source>
        <dbReference type="ARBA" id="ARBA00022840"/>
    </source>
</evidence>
<keyword evidence="4" id="KW-0808">Transferase</keyword>
<dbReference type="GO" id="GO:0000155">
    <property type="term" value="F:phosphorelay sensor kinase activity"/>
    <property type="evidence" value="ECO:0007669"/>
    <property type="project" value="InterPro"/>
</dbReference>
<keyword evidence="9" id="KW-1133">Transmembrane helix</keyword>
<evidence type="ECO:0000256" key="2">
    <source>
        <dbReference type="ARBA" id="ARBA00012438"/>
    </source>
</evidence>
<keyword evidence="7" id="KW-0067">ATP-binding</keyword>
<dbReference type="SMART" id="SM00387">
    <property type="entry name" value="HATPase_c"/>
    <property type="match status" value="1"/>
</dbReference>
<evidence type="ECO:0000256" key="3">
    <source>
        <dbReference type="ARBA" id="ARBA00022553"/>
    </source>
</evidence>
<protein>
    <recommendedName>
        <fullName evidence="2">histidine kinase</fullName>
        <ecNumber evidence="2">2.7.13.3</ecNumber>
    </recommendedName>
</protein>
<comment type="catalytic activity">
    <reaction evidence="1">
        <text>ATP + protein L-histidine = ADP + protein N-phospho-L-histidine.</text>
        <dbReference type="EC" id="2.7.13.3"/>
    </reaction>
</comment>
<keyword evidence="8" id="KW-0902">Two-component regulatory system</keyword>
<keyword evidence="5" id="KW-0547">Nucleotide-binding</keyword>
<organism evidence="11 12">
    <name type="scientific">Ahniella affigens</name>
    <dbReference type="NCBI Taxonomy" id="2021234"/>
    <lineage>
        <taxon>Bacteria</taxon>
        <taxon>Pseudomonadati</taxon>
        <taxon>Pseudomonadota</taxon>
        <taxon>Gammaproteobacteria</taxon>
        <taxon>Lysobacterales</taxon>
        <taxon>Rhodanobacteraceae</taxon>
        <taxon>Ahniella</taxon>
    </lineage>
</organism>
<accession>A0A2P1PXA0</accession>
<keyword evidence="3" id="KW-0597">Phosphoprotein</keyword>
<feature type="transmembrane region" description="Helical" evidence="9">
    <location>
        <begin position="190"/>
        <end position="213"/>
    </location>
</feature>
<dbReference type="AlphaFoldDB" id="A0A2P1PXA0"/>
<dbReference type="Gene3D" id="1.20.5.1930">
    <property type="match status" value="1"/>
</dbReference>
<evidence type="ECO:0000313" key="11">
    <source>
        <dbReference type="EMBL" id="AVP99481.1"/>
    </source>
</evidence>
<feature type="transmembrane region" description="Helical" evidence="9">
    <location>
        <begin position="252"/>
        <end position="274"/>
    </location>
</feature>
<dbReference type="Pfam" id="PF07730">
    <property type="entry name" value="HisKA_3"/>
    <property type="match status" value="1"/>
</dbReference>
<dbReference type="InterPro" id="IPR050482">
    <property type="entry name" value="Sensor_HK_TwoCompSys"/>
</dbReference>
<evidence type="ECO:0000256" key="8">
    <source>
        <dbReference type="ARBA" id="ARBA00023012"/>
    </source>
</evidence>